<dbReference type="RefSeq" id="WP_218254047.1">
    <property type="nucleotide sequence ID" value="NZ_JABXWD010000587.1"/>
</dbReference>
<keyword evidence="2" id="KW-1185">Reference proteome</keyword>
<feature type="non-terminal residue" evidence="1">
    <location>
        <position position="283"/>
    </location>
</feature>
<organism evidence="1 2">
    <name type="scientific">Candidatus Magnetobacterium casense</name>
    <dbReference type="NCBI Taxonomy" id="1455061"/>
    <lineage>
        <taxon>Bacteria</taxon>
        <taxon>Pseudomonadati</taxon>
        <taxon>Nitrospirota</taxon>
        <taxon>Thermodesulfovibrionia</taxon>
        <taxon>Thermodesulfovibrionales</taxon>
        <taxon>Candidatus Magnetobacteriaceae</taxon>
        <taxon>Candidatus Magnetobacterium</taxon>
    </lineage>
</organism>
<proteinExistence type="predicted"/>
<dbReference type="EMBL" id="JABXWD010000587">
    <property type="protein sequence ID" value="MBV6343432.1"/>
    <property type="molecule type" value="Genomic_DNA"/>
</dbReference>
<evidence type="ECO:0000313" key="2">
    <source>
        <dbReference type="Proteomes" id="UP001196980"/>
    </source>
</evidence>
<reference evidence="1 2" key="1">
    <citation type="journal article" date="2020" name="J Geophys Res Biogeosci">
        <title>Magnetotaxis as an Adaptation to Enable Bacterial Shuttling of Microbial Sulfur and Sulfur Cycling Across Aquatic Oxic#Anoxic Interfaces.</title>
        <authorList>
            <person name="Li J."/>
            <person name="Liu P."/>
            <person name="Wang J."/>
            <person name="Roberts A.P."/>
            <person name="Pan Y."/>
        </authorList>
    </citation>
    <scope>NUCLEOTIDE SEQUENCE [LARGE SCALE GENOMIC DNA]</scope>
    <source>
        <strain evidence="1 2">MYR-1_YQ</strain>
    </source>
</reference>
<name>A0ABS6S463_9BACT</name>
<accession>A0ABS6S463</accession>
<comment type="caution">
    <text evidence="1">The sequence shown here is derived from an EMBL/GenBank/DDBJ whole genome shotgun (WGS) entry which is preliminary data.</text>
</comment>
<dbReference type="Proteomes" id="UP001196980">
    <property type="component" value="Unassembled WGS sequence"/>
</dbReference>
<sequence>MTVQTTSTLSNSIRSVYKSKYALGQKPQKVYDQAAMDYTSVYPDGKSMDELMQSDYIYLPFLGVMAPSTSAISQVGDVSPQTLRDAKTGITWTSRGDALQWSKQTDIQLYSDYAAAAFQRVGEAAGVSIDLLAQEAALQGSLVKRYVARASLDAGSSEHRASDSIFPQAEVMLMDLGAPGLAGDDGSLDTLMCILHPFPFHDIRESGNVDTIGIYQDKGIHLNYELGQIGKTRLVVTRNAKVFGAAGADNSYNVATTLSAAANQLATSITTTDDESSDLGNTT</sequence>
<gene>
    <name evidence="1" type="ORF">HWQ67_17815</name>
</gene>
<evidence type="ECO:0000313" key="1">
    <source>
        <dbReference type="EMBL" id="MBV6343432.1"/>
    </source>
</evidence>
<protein>
    <submittedName>
        <fullName evidence="1">Uncharacterized protein</fullName>
    </submittedName>
</protein>